<dbReference type="EMBL" id="MU006778">
    <property type="protein sequence ID" value="KAF2644519.1"/>
    <property type="molecule type" value="Genomic_DNA"/>
</dbReference>
<dbReference type="AlphaFoldDB" id="A0A6A6S9U2"/>
<sequence>MSVATSMAVSGNTLQQRNRLADPIPTCTPDLAPPPHNITYPPRITLRVEPQYPFYLATAPTISVLISIPVDNDNKGKVPFKNETYDPSSPNPGEKIPLTRMRVRVSSSQGELLSNWQWMPVNGSNKAVLTFPLRLTQIPGEEGVPVMVNVMAISPDAIQSLYETCTIMVFPDPNLEASTGLSLESTQSQTRIDQLYGGIQIRSELTELQWRDFLPVGWLVEWAWLKKLLDFPNSEREKVLEENFTTKGFNAIQVILPTVLKDTDFVVLEKLFGICDEIGLHVVLDLRNIYQSEEMLQSVVGSVVTHPSLLSYSTSWGADSNRVDQPQGETYNATLRIKEIDMLRPVAITVECVTLSLEDYTRSADIVVEKVWPALPENTALSTTNDTGHIRNLYAPISAQIESLDLLHANEWQSNRFRKPVWSVPQASLPSAENYAGQGADLTGKDVIISSLLRLNYGAMGVISYIYPPPTDEIEEAMTGLATTLTQTNITTFLLNNQRQNLPIYVDIGNNNQDTESLESLVSAAAWVSGDGILVIIAYQGDKDLVSGGESPGIYVQLPKEVKDMEVLHGFNGWKVTGGTTSGGNVLSTRGLGVGHGSIIRARLS</sequence>
<dbReference type="OrthoDB" id="2338662at2759"/>
<evidence type="ECO:0000313" key="1">
    <source>
        <dbReference type="EMBL" id="KAF2644519.1"/>
    </source>
</evidence>
<organism evidence="1 2">
    <name type="scientific">Massarina eburnea CBS 473.64</name>
    <dbReference type="NCBI Taxonomy" id="1395130"/>
    <lineage>
        <taxon>Eukaryota</taxon>
        <taxon>Fungi</taxon>
        <taxon>Dikarya</taxon>
        <taxon>Ascomycota</taxon>
        <taxon>Pezizomycotina</taxon>
        <taxon>Dothideomycetes</taxon>
        <taxon>Pleosporomycetidae</taxon>
        <taxon>Pleosporales</taxon>
        <taxon>Massarineae</taxon>
        <taxon>Massarinaceae</taxon>
        <taxon>Massarina</taxon>
    </lineage>
</organism>
<gene>
    <name evidence="1" type="ORF">P280DRAFT_476551</name>
</gene>
<proteinExistence type="predicted"/>
<protein>
    <submittedName>
        <fullName evidence="1">Uncharacterized protein</fullName>
    </submittedName>
</protein>
<evidence type="ECO:0000313" key="2">
    <source>
        <dbReference type="Proteomes" id="UP000799753"/>
    </source>
</evidence>
<name>A0A6A6S9U2_9PLEO</name>
<reference evidence="1" key="1">
    <citation type="journal article" date="2020" name="Stud. Mycol.">
        <title>101 Dothideomycetes genomes: a test case for predicting lifestyles and emergence of pathogens.</title>
        <authorList>
            <person name="Haridas S."/>
            <person name="Albert R."/>
            <person name="Binder M."/>
            <person name="Bloem J."/>
            <person name="Labutti K."/>
            <person name="Salamov A."/>
            <person name="Andreopoulos B."/>
            <person name="Baker S."/>
            <person name="Barry K."/>
            <person name="Bills G."/>
            <person name="Bluhm B."/>
            <person name="Cannon C."/>
            <person name="Castanera R."/>
            <person name="Culley D."/>
            <person name="Daum C."/>
            <person name="Ezra D."/>
            <person name="Gonzalez J."/>
            <person name="Henrissat B."/>
            <person name="Kuo A."/>
            <person name="Liang C."/>
            <person name="Lipzen A."/>
            <person name="Lutzoni F."/>
            <person name="Magnuson J."/>
            <person name="Mondo S."/>
            <person name="Nolan M."/>
            <person name="Ohm R."/>
            <person name="Pangilinan J."/>
            <person name="Park H.-J."/>
            <person name="Ramirez L."/>
            <person name="Alfaro M."/>
            <person name="Sun H."/>
            <person name="Tritt A."/>
            <person name="Yoshinaga Y."/>
            <person name="Zwiers L.-H."/>
            <person name="Turgeon B."/>
            <person name="Goodwin S."/>
            <person name="Spatafora J."/>
            <person name="Crous P."/>
            <person name="Grigoriev I."/>
        </authorList>
    </citation>
    <scope>NUCLEOTIDE SEQUENCE</scope>
    <source>
        <strain evidence="1">CBS 473.64</strain>
    </source>
</reference>
<keyword evidence="2" id="KW-1185">Reference proteome</keyword>
<dbReference type="Proteomes" id="UP000799753">
    <property type="component" value="Unassembled WGS sequence"/>
</dbReference>
<accession>A0A6A6S9U2</accession>